<feature type="region of interest" description="Disordered" evidence="1">
    <location>
        <begin position="70"/>
        <end position="105"/>
    </location>
</feature>
<reference evidence="2" key="1">
    <citation type="journal article" date="2021" name="Sci. Rep.">
        <title>Diploid genomic architecture of Nitzschia inconspicua, an elite biomass production diatom.</title>
        <authorList>
            <person name="Oliver A."/>
            <person name="Podell S."/>
            <person name="Pinowska A."/>
            <person name="Traller J.C."/>
            <person name="Smith S.R."/>
            <person name="McClure R."/>
            <person name="Beliaev A."/>
            <person name="Bohutskyi P."/>
            <person name="Hill E.A."/>
            <person name="Rabines A."/>
            <person name="Zheng H."/>
            <person name="Allen L.Z."/>
            <person name="Kuo A."/>
            <person name="Grigoriev I.V."/>
            <person name="Allen A.E."/>
            <person name="Hazlebeck D."/>
            <person name="Allen E.E."/>
        </authorList>
    </citation>
    <scope>NUCLEOTIDE SEQUENCE</scope>
    <source>
        <strain evidence="2">Hildebrandi</strain>
    </source>
</reference>
<feature type="compositionally biased region" description="Acidic residues" evidence="1">
    <location>
        <begin position="298"/>
        <end position="310"/>
    </location>
</feature>
<dbReference type="Proteomes" id="UP000693970">
    <property type="component" value="Unassembled WGS sequence"/>
</dbReference>
<evidence type="ECO:0000313" key="3">
    <source>
        <dbReference type="Proteomes" id="UP000693970"/>
    </source>
</evidence>
<organism evidence="2 3">
    <name type="scientific">Nitzschia inconspicua</name>
    <dbReference type="NCBI Taxonomy" id="303405"/>
    <lineage>
        <taxon>Eukaryota</taxon>
        <taxon>Sar</taxon>
        <taxon>Stramenopiles</taxon>
        <taxon>Ochrophyta</taxon>
        <taxon>Bacillariophyta</taxon>
        <taxon>Bacillariophyceae</taxon>
        <taxon>Bacillariophycidae</taxon>
        <taxon>Bacillariales</taxon>
        <taxon>Bacillariaceae</taxon>
        <taxon>Nitzschia</taxon>
    </lineage>
</organism>
<protein>
    <submittedName>
        <fullName evidence="2">Uncharacterized protein</fullName>
    </submittedName>
</protein>
<feature type="compositionally biased region" description="Basic and acidic residues" evidence="1">
    <location>
        <begin position="70"/>
        <end position="81"/>
    </location>
</feature>
<dbReference type="AlphaFoldDB" id="A0A9K3PUW6"/>
<evidence type="ECO:0000313" key="2">
    <source>
        <dbReference type="EMBL" id="KAG7360582.1"/>
    </source>
</evidence>
<sequence length="310" mass="36497">MEEELLQGMIRDRETQIKLIENKLEEQKKKMERTQLQRVQVEQLLQSQKVQHIQELEAIRKQLKTVQRDYRQSKESLDMKKQQQQQQQQQQHSPTPSGSAALSGPSLHVYNDIMKAVATPESNDSSYVLRMQAQLCKAMHSMGMLENQLQLQQQQQDSVQRSLKEVITNMVEEKSQIELKLMNDLVVADNFRREAEAKLKAEAEAFIKQKDDLMEKIERQNEQEENDEEPEEDDEEEKEELKEILTQGREEIERLMQENSEQEKILEHLKQKVAMAKGQDIMEEIVTSIAEEFKEREEQDNDDEEGEDED</sequence>
<evidence type="ECO:0000256" key="1">
    <source>
        <dbReference type="SAM" id="MobiDB-lite"/>
    </source>
</evidence>
<feature type="region of interest" description="Disordered" evidence="1">
    <location>
        <begin position="218"/>
        <end position="260"/>
    </location>
</feature>
<keyword evidence="3" id="KW-1185">Reference proteome</keyword>
<gene>
    <name evidence="2" type="ORF">IV203_035681</name>
</gene>
<dbReference type="EMBL" id="JAGRRH010000013">
    <property type="protein sequence ID" value="KAG7360582.1"/>
    <property type="molecule type" value="Genomic_DNA"/>
</dbReference>
<feature type="compositionally biased region" description="Acidic residues" evidence="1">
    <location>
        <begin position="223"/>
        <end position="238"/>
    </location>
</feature>
<comment type="caution">
    <text evidence="2">The sequence shown here is derived from an EMBL/GenBank/DDBJ whole genome shotgun (WGS) entry which is preliminary data.</text>
</comment>
<name>A0A9K3PUW6_9STRA</name>
<reference evidence="2" key="2">
    <citation type="submission" date="2021-04" db="EMBL/GenBank/DDBJ databases">
        <authorList>
            <person name="Podell S."/>
        </authorList>
    </citation>
    <scope>NUCLEOTIDE SEQUENCE</scope>
    <source>
        <strain evidence="2">Hildebrandi</strain>
    </source>
</reference>
<feature type="compositionally biased region" description="Basic and acidic residues" evidence="1">
    <location>
        <begin position="239"/>
        <end position="260"/>
    </location>
</feature>
<proteinExistence type="predicted"/>
<accession>A0A9K3PUW6</accession>
<feature type="region of interest" description="Disordered" evidence="1">
    <location>
        <begin position="287"/>
        <end position="310"/>
    </location>
</feature>
<dbReference type="OrthoDB" id="49399at2759"/>
<feature type="compositionally biased region" description="Low complexity" evidence="1">
    <location>
        <begin position="82"/>
        <end position="91"/>
    </location>
</feature>